<dbReference type="GO" id="GO:0006307">
    <property type="term" value="P:DNA alkylation repair"/>
    <property type="evidence" value="ECO:0007669"/>
    <property type="project" value="InterPro"/>
</dbReference>
<proteinExistence type="predicted"/>
<dbReference type="InterPro" id="IPR019510">
    <property type="entry name" value="AKAP7-like_phosphoesterase"/>
</dbReference>
<dbReference type="PANTHER" id="PTHR13360:SF1">
    <property type="entry name" value="ACTIVATING SIGNAL COINTEGRATOR 1 COMPLEX SUBUNIT 1"/>
    <property type="match status" value="1"/>
</dbReference>
<protein>
    <recommendedName>
        <fullName evidence="2">A-kinase anchor protein 7-like phosphoesterase domain-containing protein</fullName>
    </recommendedName>
</protein>
<dbReference type="Pfam" id="PF10469">
    <property type="entry name" value="AKAP7_NLS"/>
    <property type="match status" value="1"/>
</dbReference>
<dbReference type="PANTHER" id="PTHR13360">
    <property type="entry name" value="ACTIVATING SIGNAL COINTEGRATOR 1 COMPLEX SUBUNIT 1"/>
    <property type="match status" value="1"/>
</dbReference>
<dbReference type="OrthoDB" id="277832at2759"/>
<evidence type="ECO:0000256" key="1">
    <source>
        <dbReference type="SAM" id="MobiDB-lite"/>
    </source>
</evidence>
<evidence type="ECO:0000313" key="4">
    <source>
        <dbReference type="Proteomes" id="UP000191522"/>
    </source>
</evidence>
<name>A0A1V6P984_PENDC</name>
<accession>A0A1V6P984</accession>
<dbReference type="OMA" id="LYPFCVK"/>
<gene>
    <name evidence="3" type="ORF">PENDEC_c016G02365</name>
</gene>
<dbReference type="InterPro" id="IPR009210">
    <property type="entry name" value="ASCC1"/>
</dbReference>
<comment type="caution">
    <text evidence="3">The sequence shown here is derived from an EMBL/GenBank/DDBJ whole genome shotgun (WGS) entry which is preliminary data.</text>
</comment>
<dbReference type="GO" id="GO:0005634">
    <property type="term" value="C:nucleus"/>
    <property type="evidence" value="ECO:0007669"/>
    <property type="project" value="TreeGrafter"/>
</dbReference>
<dbReference type="STRING" id="69771.A0A1V6P984"/>
<evidence type="ECO:0000313" key="3">
    <source>
        <dbReference type="EMBL" id="OQD73292.1"/>
    </source>
</evidence>
<feature type="domain" description="A-kinase anchor protein 7-like phosphoesterase" evidence="2">
    <location>
        <begin position="29"/>
        <end position="303"/>
    </location>
</feature>
<feature type="region of interest" description="Disordered" evidence="1">
    <location>
        <begin position="1"/>
        <end position="27"/>
    </location>
</feature>
<sequence>MTGAERNAPRQQPRQHARHQRPEKRPPLTHFLCLPLVNSTSLPQLEASIATFRADCPPVSVAGLPDASTKQGTVPEGAIRPLGTLHLTLGVMSLSTKERLGEALRLFQSLDLASLMREAERVASKSREKSRVCSSTDNDSGDIESPEAASETPRALDPLCVSLESLHCLPRANAATVLHASPVDPTGRLYPFCLMLRDRFLEAGFIQDDTKVKQKDDNKGVQNEQIHTESEVAPESSDPYTAALVRNAKRRPLLLHATVVNTIYVRGRPKPQPGASNPKKGKNVSKRLEFDARGIVARYRNYYVDEARTIPRVGTNATCSEDTGVAENETISGKIVSAESAPQYPFVWAKDIPIDSVCICEMGAKKLSLDSEDAILNARMGEKYTVIAERSLEASWGSTSARPGSVGSDGGVKLS</sequence>
<evidence type="ECO:0000259" key="2">
    <source>
        <dbReference type="Pfam" id="PF10469"/>
    </source>
</evidence>
<dbReference type="Gene3D" id="3.90.1140.10">
    <property type="entry name" value="Cyclic phosphodiesterase"/>
    <property type="match status" value="1"/>
</dbReference>
<keyword evidence="4" id="KW-1185">Reference proteome</keyword>
<feature type="region of interest" description="Disordered" evidence="1">
    <location>
        <begin position="126"/>
        <end position="151"/>
    </location>
</feature>
<dbReference type="EMBL" id="MDYL01000016">
    <property type="protein sequence ID" value="OQD73292.1"/>
    <property type="molecule type" value="Genomic_DNA"/>
</dbReference>
<dbReference type="Proteomes" id="UP000191522">
    <property type="component" value="Unassembled WGS sequence"/>
</dbReference>
<organism evidence="3 4">
    <name type="scientific">Penicillium decumbens</name>
    <dbReference type="NCBI Taxonomy" id="69771"/>
    <lineage>
        <taxon>Eukaryota</taxon>
        <taxon>Fungi</taxon>
        <taxon>Dikarya</taxon>
        <taxon>Ascomycota</taxon>
        <taxon>Pezizomycotina</taxon>
        <taxon>Eurotiomycetes</taxon>
        <taxon>Eurotiomycetidae</taxon>
        <taxon>Eurotiales</taxon>
        <taxon>Aspergillaceae</taxon>
        <taxon>Penicillium</taxon>
    </lineage>
</organism>
<dbReference type="AlphaFoldDB" id="A0A1V6P984"/>
<dbReference type="GO" id="GO:0006355">
    <property type="term" value="P:regulation of DNA-templated transcription"/>
    <property type="evidence" value="ECO:0007669"/>
    <property type="project" value="TreeGrafter"/>
</dbReference>
<feature type="compositionally biased region" description="Basic residues" evidence="1">
    <location>
        <begin position="13"/>
        <end position="22"/>
    </location>
</feature>
<reference evidence="4" key="1">
    <citation type="journal article" date="2017" name="Nat. Microbiol.">
        <title>Global analysis of biosynthetic gene clusters reveals vast potential of secondary metabolite production in Penicillium species.</title>
        <authorList>
            <person name="Nielsen J.C."/>
            <person name="Grijseels S."/>
            <person name="Prigent S."/>
            <person name="Ji B."/>
            <person name="Dainat J."/>
            <person name="Nielsen K.F."/>
            <person name="Frisvad J.C."/>
            <person name="Workman M."/>
            <person name="Nielsen J."/>
        </authorList>
    </citation>
    <scope>NUCLEOTIDE SEQUENCE [LARGE SCALE GENOMIC DNA]</scope>
    <source>
        <strain evidence="4">IBT 11843</strain>
    </source>
</reference>